<comment type="caution">
    <text evidence="1">The sequence shown here is derived from an EMBL/GenBank/DDBJ whole genome shotgun (WGS) entry which is preliminary data.</text>
</comment>
<gene>
    <name evidence="1" type="ORF">AVEN_54738_1</name>
</gene>
<evidence type="ECO:0000313" key="1">
    <source>
        <dbReference type="EMBL" id="GBM38705.1"/>
    </source>
</evidence>
<accession>A0A4Y2FEI7</accession>
<dbReference type="Proteomes" id="UP000499080">
    <property type="component" value="Unassembled WGS sequence"/>
</dbReference>
<dbReference type="EMBL" id="BGPR01000875">
    <property type="protein sequence ID" value="GBM38705.1"/>
    <property type="molecule type" value="Genomic_DNA"/>
</dbReference>
<dbReference type="AlphaFoldDB" id="A0A4Y2FEI7"/>
<sequence>MVRGFGAFFRYSCSQTQNVVSITRRGSRVNSCPQTRTIHFQTIVYREVAVQRFMDTSIGVVLKKLSSKDSFQTADGATCKVSKTPLRRLYHPRIYFKGSNDFVPSCHFKRLV</sequence>
<protein>
    <submittedName>
        <fullName evidence="1">Uncharacterized protein</fullName>
    </submittedName>
</protein>
<name>A0A4Y2FEI7_ARAVE</name>
<proteinExistence type="predicted"/>
<keyword evidence="2" id="KW-1185">Reference proteome</keyword>
<reference evidence="1 2" key="1">
    <citation type="journal article" date="2019" name="Sci. Rep.">
        <title>Orb-weaving spider Araneus ventricosus genome elucidates the spidroin gene catalogue.</title>
        <authorList>
            <person name="Kono N."/>
            <person name="Nakamura H."/>
            <person name="Ohtoshi R."/>
            <person name="Moran D.A.P."/>
            <person name="Shinohara A."/>
            <person name="Yoshida Y."/>
            <person name="Fujiwara M."/>
            <person name="Mori M."/>
            <person name="Tomita M."/>
            <person name="Arakawa K."/>
        </authorList>
    </citation>
    <scope>NUCLEOTIDE SEQUENCE [LARGE SCALE GENOMIC DNA]</scope>
</reference>
<organism evidence="1 2">
    <name type="scientific">Araneus ventricosus</name>
    <name type="common">Orbweaver spider</name>
    <name type="synonym">Epeira ventricosa</name>
    <dbReference type="NCBI Taxonomy" id="182803"/>
    <lineage>
        <taxon>Eukaryota</taxon>
        <taxon>Metazoa</taxon>
        <taxon>Ecdysozoa</taxon>
        <taxon>Arthropoda</taxon>
        <taxon>Chelicerata</taxon>
        <taxon>Arachnida</taxon>
        <taxon>Araneae</taxon>
        <taxon>Araneomorphae</taxon>
        <taxon>Entelegynae</taxon>
        <taxon>Araneoidea</taxon>
        <taxon>Araneidae</taxon>
        <taxon>Araneus</taxon>
    </lineage>
</organism>
<evidence type="ECO:0000313" key="2">
    <source>
        <dbReference type="Proteomes" id="UP000499080"/>
    </source>
</evidence>